<feature type="compositionally biased region" description="Acidic residues" evidence="2">
    <location>
        <begin position="1291"/>
        <end position="1307"/>
    </location>
</feature>
<feature type="compositionally biased region" description="Basic and acidic residues" evidence="2">
    <location>
        <begin position="1214"/>
        <end position="1226"/>
    </location>
</feature>
<gene>
    <name evidence="3" type="ORF">CDAUBV1_LOCUS9546</name>
</gene>
<dbReference type="PANTHER" id="PTHR46241:SF1">
    <property type="entry name" value="OUTER DYNEIN ARM-DOCKING COMPLEX SUBUNIT 2"/>
    <property type="match status" value="1"/>
</dbReference>
<feature type="repeat" description="ARM" evidence="1">
    <location>
        <begin position="661"/>
        <end position="703"/>
    </location>
</feature>
<evidence type="ECO:0000256" key="1">
    <source>
        <dbReference type="PROSITE-ProRule" id="PRU00259"/>
    </source>
</evidence>
<feature type="repeat" description="ARM" evidence="1">
    <location>
        <begin position="880"/>
        <end position="944"/>
    </location>
</feature>
<feature type="compositionally biased region" description="Polar residues" evidence="2">
    <location>
        <begin position="403"/>
        <end position="412"/>
    </location>
</feature>
<feature type="repeat" description="ARM" evidence="1">
    <location>
        <begin position="838"/>
        <end position="881"/>
    </location>
</feature>
<feature type="compositionally biased region" description="Acidic residues" evidence="2">
    <location>
        <begin position="542"/>
        <end position="562"/>
    </location>
</feature>
<feature type="compositionally biased region" description="Polar residues" evidence="2">
    <location>
        <begin position="375"/>
        <end position="387"/>
    </location>
</feature>
<dbReference type="SUPFAM" id="SSF48371">
    <property type="entry name" value="ARM repeat"/>
    <property type="match status" value="2"/>
</dbReference>
<feature type="region of interest" description="Disordered" evidence="2">
    <location>
        <begin position="527"/>
        <end position="570"/>
    </location>
</feature>
<dbReference type="Pfam" id="PF00514">
    <property type="entry name" value="Arm"/>
    <property type="match status" value="3"/>
</dbReference>
<dbReference type="EMBL" id="CAXLJL010000267">
    <property type="protein sequence ID" value="CAL5135398.1"/>
    <property type="molecule type" value="Genomic_DNA"/>
</dbReference>
<feature type="region of interest" description="Disordered" evidence="2">
    <location>
        <begin position="321"/>
        <end position="485"/>
    </location>
</feature>
<dbReference type="PANTHER" id="PTHR46241">
    <property type="entry name" value="ARMADILLO REPEAT-CONTAINING PROTEIN 4 ARMC4"/>
    <property type="match status" value="1"/>
</dbReference>
<dbReference type="InterPro" id="IPR016024">
    <property type="entry name" value="ARM-type_fold"/>
</dbReference>
<protein>
    <recommendedName>
        <fullName evidence="5">Armadillo repeat-containing protein 4</fullName>
    </recommendedName>
</protein>
<dbReference type="Gene3D" id="1.25.10.10">
    <property type="entry name" value="Leucine-rich Repeat Variant"/>
    <property type="match status" value="3"/>
</dbReference>
<evidence type="ECO:0008006" key="5">
    <source>
        <dbReference type="Google" id="ProtNLM"/>
    </source>
</evidence>
<accession>A0AAV2TDG3</accession>
<comment type="caution">
    <text evidence="3">The sequence shown here is derived from an EMBL/GenBank/DDBJ whole genome shotgun (WGS) entry which is preliminary data.</text>
</comment>
<evidence type="ECO:0000313" key="3">
    <source>
        <dbReference type="EMBL" id="CAL5135398.1"/>
    </source>
</evidence>
<dbReference type="InterPro" id="IPR000225">
    <property type="entry name" value="Armadillo"/>
</dbReference>
<reference evidence="3" key="1">
    <citation type="submission" date="2024-06" db="EMBL/GenBank/DDBJ databases">
        <authorList>
            <person name="Liu X."/>
            <person name="Lenzi L."/>
            <person name="Haldenby T S."/>
            <person name="Uol C."/>
        </authorList>
    </citation>
    <scope>NUCLEOTIDE SEQUENCE</scope>
</reference>
<sequence length="1307" mass="143141">MGCTLSRAAEWTSARGGSSGKLEYSSVNQKILEDICSFVKSPLRWRTKIQPQNIPHLDKSDGGGCSFAEDGVGMVKIERAGERDYELTGNCLSEIFRVLNTSGVDAVTETRACLESNPDPLANILGERFSVSEIEDDDSIYRLMEEVMGNSEDRSSKNKKLLLKIALDFHNLDMKLMNETLKTVATDLRLTPQAVEKEIHLLQRITGNQKSEKILEYLRPTGVFKMIHDNGCRAPPWRQMHGDIAYYVLRVHGTASEISVTAATYGWFRNGGYDEKSGQMNFEKVGEVYRDLISLLRANSSKFSEFLLTADLESLMSERTAPQPLGTKFQNQRNPPTKTGGQENKTREEGKRNGTQNDNGGKIQQKKTPGRETGGNLSTSDQPSQRWQVVGLKSSEDSRKTATKPSGDQTAAKNAVGPKRQKGKDKTDSQDASNTPEPDPNCPSPSELDWPVVDSNNSTGLPQIKTRDQSRKSRPANKLNSNVYAADTENMASSMTWIEDSPTDVNQCHRGDKDARLRQRYTDIITLERLKNSNQQRRPSSDMDDSEGEDSSESDTDIEDDVPERRADVSTDLPSEYWQIGKMVKYLKGGNQTSTIISLCALQDMPLKTEVCQLAVRDVGGLDVLINLLDTEEVRCKLGSLKILREITKNPQIRRAIADVGGLQPLVNLLRSPNRDLKCLSAEVIANVANLHRARRTVRHYGGIKRLVALLDCPSLGSTPMTTEVQRDIEVARCGALALWSCSKSRKNKLAMKRAGVISLLARLLKSAHENMLIPVVGTLQECASEQTYRAAIRTEGMIEDLVKNLKRDNPELQMHCASTIYKCAEEPETRDLVRLYGGLEPLIGLLGNQENKELLAAATGAIWKCAISKENVKQFQKLGAIEKLVGLLNEQPEEMTNYLYVDSVSPRIQLVLRTEKVLVNVVGALGEMAKDPSNRLAIRKAGGIAPLVSLLTRTNQDLLINTTTAVGRCAEEQESMVTIESLDGVRLLWSLLKNPNHEVQANAAWAICPCIENAKDAGEMVRSFVGGLELIVSLLKSNDPNVLAAVCAAVSKIAMDEENLAVITDHGVVPLLSRLTCTKDDHLRCPLTDAIARCCTWGTNRIDFGKADAVTPLVSYLKSTDVNVHRSTARALFQLSRDPNNCVAMHEAGAVKMLLEMVGSSDLELQNAAAGCISNIRRLSLANEKAQLMKLHAPKPPAQKKVKSTKSNSKASASKEEGKEGEEGAKSATEQATPEEANQDTTKGQPELETDAAAGQTSPDGPVAPSDGQPDATEAPGSGPMSAEDPGAQAEEEEGQEEAEGENEES</sequence>
<dbReference type="Proteomes" id="UP001497525">
    <property type="component" value="Unassembled WGS sequence"/>
</dbReference>
<feature type="compositionally biased region" description="Polar residues" evidence="2">
    <location>
        <begin position="328"/>
        <end position="343"/>
    </location>
</feature>
<dbReference type="SMART" id="SM00185">
    <property type="entry name" value="ARM"/>
    <property type="match status" value="13"/>
</dbReference>
<evidence type="ECO:0000256" key="2">
    <source>
        <dbReference type="SAM" id="MobiDB-lite"/>
    </source>
</evidence>
<feature type="repeat" description="ARM" evidence="1">
    <location>
        <begin position="1027"/>
        <end position="1069"/>
    </location>
</feature>
<proteinExistence type="predicted"/>
<name>A0AAV2TDG3_CALDB</name>
<dbReference type="InterPro" id="IPR011989">
    <property type="entry name" value="ARM-like"/>
</dbReference>
<evidence type="ECO:0000313" key="4">
    <source>
        <dbReference type="Proteomes" id="UP001497525"/>
    </source>
</evidence>
<dbReference type="PROSITE" id="PS50176">
    <property type="entry name" value="ARM_REPEAT"/>
    <property type="match status" value="4"/>
</dbReference>
<feature type="region of interest" description="Disordered" evidence="2">
    <location>
        <begin position="1192"/>
        <end position="1307"/>
    </location>
</feature>
<organism evidence="3 4">
    <name type="scientific">Calicophoron daubneyi</name>
    <name type="common">Rumen fluke</name>
    <name type="synonym">Paramphistomum daubneyi</name>
    <dbReference type="NCBI Taxonomy" id="300641"/>
    <lineage>
        <taxon>Eukaryota</taxon>
        <taxon>Metazoa</taxon>
        <taxon>Spiralia</taxon>
        <taxon>Lophotrochozoa</taxon>
        <taxon>Platyhelminthes</taxon>
        <taxon>Trematoda</taxon>
        <taxon>Digenea</taxon>
        <taxon>Plagiorchiida</taxon>
        <taxon>Pronocephalata</taxon>
        <taxon>Paramphistomoidea</taxon>
        <taxon>Paramphistomidae</taxon>
        <taxon>Calicophoron</taxon>
    </lineage>
</organism>